<dbReference type="RefSeq" id="XP_005719169.1">
    <property type="nucleotide sequence ID" value="XM_005719112.1"/>
</dbReference>
<dbReference type="AlphaFoldDB" id="R7QN95"/>
<dbReference type="FunFam" id="3.30.360.10:FF:000055">
    <property type="entry name" value="Putative myo-inositol-1-phosphate synthase"/>
    <property type="match status" value="1"/>
</dbReference>
<keyword evidence="9" id="KW-0444">Lipid biosynthesis</keyword>
<dbReference type="EMBL" id="HG002014">
    <property type="protein sequence ID" value="CDF39258.1"/>
    <property type="molecule type" value="Genomic_DNA"/>
</dbReference>
<accession>R7QN95</accession>
<dbReference type="InterPro" id="IPR013021">
    <property type="entry name" value="Myo-inos-1-P_Synthase_GAPDH"/>
</dbReference>
<dbReference type="PhylomeDB" id="R7QN95"/>
<dbReference type="PANTHER" id="PTHR11510">
    <property type="entry name" value="MYO-INOSITOL-1 PHOSPHATE SYNTHASE"/>
    <property type="match status" value="1"/>
</dbReference>
<keyword evidence="13" id="KW-0594">Phospholipid biosynthesis</keyword>
<evidence type="ECO:0000256" key="17">
    <source>
        <dbReference type="SAM" id="MobiDB-lite"/>
    </source>
</evidence>
<comment type="catalytic activity">
    <reaction evidence="1">
        <text>D-glucose 6-phosphate = 1D-myo-inositol 3-phosphate</text>
        <dbReference type="Rhea" id="RHEA:10716"/>
        <dbReference type="ChEBI" id="CHEBI:58401"/>
        <dbReference type="ChEBI" id="CHEBI:61548"/>
        <dbReference type="EC" id="5.5.1.4"/>
    </reaction>
</comment>
<evidence type="ECO:0000256" key="3">
    <source>
        <dbReference type="ARBA" id="ARBA00004496"/>
    </source>
</evidence>
<comment type="similarity">
    <text evidence="5">Belongs to the myo-inositol 1-phosphate synthase family.</text>
</comment>
<evidence type="ECO:0000256" key="15">
    <source>
        <dbReference type="ARBA" id="ARBA00023264"/>
    </source>
</evidence>
<organism evidence="19 20">
    <name type="scientific">Chondrus crispus</name>
    <name type="common">Carrageen Irish moss</name>
    <name type="synonym">Polymorpha crispa</name>
    <dbReference type="NCBI Taxonomy" id="2769"/>
    <lineage>
        <taxon>Eukaryota</taxon>
        <taxon>Rhodophyta</taxon>
        <taxon>Florideophyceae</taxon>
        <taxon>Rhodymeniophycidae</taxon>
        <taxon>Gigartinales</taxon>
        <taxon>Gigartinaceae</taxon>
        <taxon>Chondrus</taxon>
    </lineage>
</organism>
<evidence type="ECO:0000256" key="8">
    <source>
        <dbReference type="ARBA" id="ARBA00022490"/>
    </source>
</evidence>
<reference evidence="20" key="1">
    <citation type="journal article" date="2013" name="Proc. Natl. Acad. Sci. U.S.A.">
        <title>Genome structure and metabolic features in the red seaweed Chondrus crispus shed light on evolution of the Archaeplastida.</title>
        <authorList>
            <person name="Collen J."/>
            <person name="Porcel B."/>
            <person name="Carre W."/>
            <person name="Ball S.G."/>
            <person name="Chaparro C."/>
            <person name="Tonon T."/>
            <person name="Barbeyron T."/>
            <person name="Michel G."/>
            <person name="Noel B."/>
            <person name="Valentin K."/>
            <person name="Elias M."/>
            <person name="Artiguenave F."/>
            <person name="Arun A."/>
            <person name="Aury J.M."/>
            <person name="Barbosa-Neto J.F."/>
            <person name="Bothwell J.H."/>
            <person name="Bouget F.Y."/>
            <person name="Brillet L."/>
            <person name="Cabello-Hurtado F."/>
            <person name="Capella-Gutierrez S."/>
            <person name="Charrier B."/>
            <person name="Cladiere L."/>
            <person name="Cock J.M."/>
            <person name="Coelho S.M."/>
            <person name="Colleoni C."/>
            <person name="Czjzek M."/>
            <person name="Da Silva C."/>
            <person name="Delage L."/>
            <person name="Denoeud F."/>
            <person name="Deschamps P."/>
            <person name="Dittami S.M."/>
            <person name="Gabaldon T."/>
            <person name="Gachon C.M."/>
            <person name="Groisillier A."/>
            <person name="Herve C."/>
            <person name="Jabbari K."/>
            <person name="Katinka M."/>
            <person name="Kloareg B."/>
            <person name="Kowalczyk N."/>
            <person name="Labadie K."/>
            <person name="Leblanc C."/>
            <person name="Lopez P.J."/>
            <person name="McLachlan D.H."/>
            <person name="Meslet-Cladiere L."/>
            <person name="Moustafa A."/>
            <person name="Nehr Z."/>
            <person name="Nyvall Collen P."/>
            <person name="Panaud O."/>
            <person name="Partensky F."/>
            <person name="Poulain J."/>
            <person name="Rensing S.A."/>
            <person name="Rousvoal S."/>
            <person name="Samson G."/>
            <person name="Symeonidi A."/>
            <person name="Weissenbach J."/>
            <person name="Zambounis A."/>
            <person name="Wincker P."/>
            <person name="Boyen C."/>
        </authorList>
    </citation>
    <scope>NUCLEOTIDE SEQUENCE [LARGE SCALE GENOMIC DNA]</scope>
    <source>
        <strain evidence="20">cv. Stackhouse</strain>
    </source>
</reference>
<dbReference type="Proteomes" id="UP000012073">
    <property type="component" value="Unassembled WGS sequence"/>
</dbReference>
<keyword evidence="8" id="KW-0963">Cytoplasm</keyword>
<sequence length="568" mass="62952">MVFVKSFAVNGSHVRRTDQVLEVDFPYMQTSVEMEPKSTEAVAVLVKQMYTFRTQLKVARLGVMLVGWGGNNGSTLTGALISNKRQISWNTAKGPRAPNLFGSVVMSSTVRVGANSAGEDVFAPMHELLPMVHPDEIVLGGWDINRANLAHAMQRAKVFDYDLQRRLIPHMESLAPLPSVYYPDFIASNQEQRADNVLPGDNKTEHLNIIRQNIREFKRDKNVDQVIVLWTATTERFSEVVPGINDTAENLLDAINASEEEISPSTLFAVASILEGAPYINGSPQNTFVPGCIQLAERKGVFIAGDDFKSGQTKFKSVMIDFLVNAGIKPTAIVSYNHLGNNDGHNLSAPSQFRSKEISKSNVVDDMVKSNRILFRDDEHPDHIVVIKYVPTVADSKRAMDEYTSEIFMGGTNTVITHNTCEDSLLAAPLILDLVILCELFCRITYKTSSTDGFMPFHHVLSFLGYMLKAPLVPSGTPVVNALFKQRACIENVLRVCSGLPVEDDLRLEHHVHSVDMRNRSESNCNIVKNVCRRDHEEFYANGSLANGNGSVTSSRSRTRPGDSKPKV</sequence>
<comment type="subunit">
    <text evidence="6">Homotetramer.</text>
</comment>
<keyword evidence="12" id="KW-0443">Lipid metabolism</keyword>
<dbReference type="PIRSF" id="PIRSF015578">
    <property type="entry name" value="Myoinos-ppht_syn"/>
    <property type="match status" value="1"/>
</dbReference>
<dbReference type="InterPro" id="IPR002587">
    <property type="entry name" value="Myo-inos-1-P_Synthase"/>
</dbReference>
<keyword evidence="14" id="KW-0413">Isomerase</keyword>
<comment type="pathway">
    <text evidence="4">Polyol metabolism; myo-inositol biosynthesis; myo-inositol from D-glucose 6-phosphate: step 1/2.</text>
</comment>
<dbReference type="InterPro" id="IPR036291">
    <property type="entry name" value="NAD(P)-bd_dom_sf"/>
</dbReference>
<dbReference type="OrthoDB" id="2887at2759"/>
<protein>
    <recommendedName>
        <fullName evidence="16">Inositol-3-phosphate synthase</fullName>
        <ecNumber evidence="7">5.5.1.4</ecNumber>
    </recommendedName>
</protein>
<dbReference type="Pfam" id="PF01658">
    <property type="entry name" value="Inos-1-P_synth"/>
    <property type="match status" value="1"/>
</dbReference>
<evidence type="ECO:0000256" key="16">
    <source>
        <dbReference type="ARBA" id="ARBA00070063"/>
    </source>
</evidence>
<evidence type="ECO:0000256" key="6">
    <source>
        <dbReference type="ARBA" id="ARBA00011881"/>
    </source>
</evidence>
<dbReference type="SUPFAM" id="SSF55347">
    <property type="entry name" value="Glyceraldehyde-3-phosphate dehydrogenase-like, C-terminal domain"/>
    <property type="match status" value="1"/>
</dbReference>
<dbReference type="FunFam" id="3.40.50.720:FF:000069">
    <property type="entry name" value="Inositol-3-phosphate synthase 1"/>
    <property type="match status" value="1"/>
</dbReference>
<comment type="subcellular location">
    <subcellularLocation>
        <location evidence="3">Cytoplasm</location>
    </subcellularLocation>
</comment>
<dbReference type="GeneID" id="17326888"/>
<dbReference type="GO" id="GO:0006021">
    <property type="term" value="P:inositol biosynthetic process"/>
    <property type="evidence" value="ECO:0007669"/>
    <property type="project" value="UniProtKB-UniPathway"/>
</dbReference>
<dbReference type="UniPathway" id="UPA00823">
    <property type="reaction ID" value="UER00787"/>
</dbReference>
<dbReference type="EC" id="5.5.1.4" evidence="7"/>
<dbReference type="SMR" id="R7QN95"/>
<evidence type="ECO:0000256" key="10">
    <source>
        <dbReference type="ARBA" id="ARBA00022550"/>
    </source>
</evidence>
<dbReference type="GO" id="GO:0008654">
    <property type="term" value="P:phospholipid biosynthetic process"/>
    <property type="evidence" value="ECO:0007669"/>
    <property type="project" value="UniProtKB-KW"/>
</dbReference>
<evidence type="ECO:0000256" key="2">
    <source>
        <dbReference type="ARBA" id="ARBA00001911"/>
    </source>
</evidence>
<keyword evidence="11" id="KW-0520">NAD</keyword>
<dbReference type="FunFam" id="3.40.50.720:FF:000334">
    <property type="entry name" value="Inositol-3-phosphate synthase"/>
    <property type="match status" value="1"/>
</dbReference>
<dbReference type="GO" id="GO:0004512">
    <property type="term" value="F:inositol-3-phosphate synthase activity"/>
    <property type="evidence" value="ECO:0007669"/>
    <property type="project" value="UniProtKB-EC"/>
</dbReference>
<keyword evidence="10" id="KW-0398">Inositol biosynthesis</keyword>
<keyword evidence="15" id="KW-1208">Phospholipid metabolism</keyword>
<proteinExistence type="inferred from homology"/>
<evidence type="ECO:0000256" key="5">
    <source>
        <dbReference type="ARBA" id="ARBA00010813"/>
    </source>
</evidence>
<evidence type="ECO:0000256" key="11">
    <source>
        <dbReference type="ARBA" id="ARBA00023027"/>
    </source>
</evidence>
<feature type="domain" description="Myo-inositol-1-phosphate synthase GAPDH-like" evidence="18">
    <location>
        <begin position="311"/>
        <end position="424"/>
    </location>
</feature>
<dbReference type="Pfam" id="PF07994">
    <property type="entry name" value="NAD_binding_5"/>
    <property type="match status" value="1"/>
</dbReference>
<keyword evidence="20" id="KW-1185">Reference proteome</keyword>
<evidence type="ECO:0000256" key="7">
    <source>
        <dbReference type="ARBA" id="ARBA00012125"/>
    </source>
</evidence>
<gene>
    <name evidence="19" type="ORF">CHC_T00008380001</name>
</gene>
<dbReference type="Gene3D" id="3.40.50.720">
    <property type="entry name" value="NAD(P)-binding Rossmann-like Domain"/>
    <property type="match status" value="2"/>
</dbReference>
<evidence type="ECO:0000313" key="19">
    <source>
        <dbReference type="EMBL" id="CDF39258.1"/>
    </source>
</evidence>
<evidence type="ECO:0000313" key="20">
    <source>
        <dbReference type="Proteomes" id="UP000012073"/>
    </source>
</evidence>
<evidence type="ECO:0000256" key="13">
    <source>
        <dbReference type="ARBA" id="ARBA00023209"/>
    </source>
</evidence>
<dbReference type="GO" id="GO:0005737">
    <property type="term" value="C:cytoplasm"/>
    <property type="evidence" value="ECO:0007669"/>
    <property type="project" value="UniProtKB-SubCell"/>
</dbReference>
<dbReference type="Gramene" id="CDF39258">
    <property type="protein sequence ID" value="CDF39258"/>
    <property type="gene ID" value="CHC_T00008380001"/>
</dbReference>
<evidence type="ECO:0000259" key="18">
    <source>
        <dbReference type="Pfam" id="PF01658"/>
    </source>
</evidence>
<dbReference type="SUPFAM" id="SSF51735">
    <property type="entry name" value="NAD(P)-binding Rossmann-fold domains"/>
    <property type="match status" value="1"/>
</dbReference>
<comment type="cofactor">
    <cofactor evidence="2">
        <name>NAD(+)</name>
        <dbReference type="ChEBI" id="CHEBI:57540"/>
    </cofactor>
</comment>
<dbReference type="KEGG" id="ccp:CHC_T00008380001"/>
<evidence type="ECO:0000256" key="1">
    <source>
        <dbReference type="ARBA" id="ARBA00000113"/>
    </source>
</evidence>
<evidence type="ECO:0000256" key="4">
    <source>
        <dbReference type="ARBA" id="ARBA00005117"/>
    </source>
</evidence>
<name>R7QN95_CHOCR</name>
<evidence type="ECO:0000256" key="12">
    <source>
        <dbReference type="ARBA" id="ARBA00023098"/>
    </source>
</evidence>
<feature type="region of interest" description="Disordered" evidence="17">
    <location>
        <begin position="549"/>
        <end position="568"/>
    </location>
</feature>
<evidence type="ECO:0000256" key="9">
    <source>
        <dbReference type="ARBA" id="ARBA00022516"/>
    </source>
</evidence>
<dbReference type="STRING" id="2769.R7QN95"/>
<dbReference type="OMA" id="VYVPMKE"/>
<evidence type="ECO:0000256" key="14">
    <source>
        <dbReference type="ARBA" id="ARBA00023235"/>
    </source>
</evidence>